<reference evidence="1" key="1">
    <citation type="journal article" date="2013" name="BMC Genomics">
        <title>Unscrambling butterfly oogenesis.</title>
        <authorList>
            <person name="Carter J.M."/>
            <person name="Baker S.C."/>
            <person name="Pink R."/>
            <person name="Carter D.R."/>
            <person name="Collins A."/>
            <person name="Tomlin J."/>
            <person name="Gibbs M."/>
            <person name="Breuker C.J."/>
        </authorList>
    </citation>
    <scope>NUCLEOTIDE SEQUENCE</scope>
    <source>
        <tissue evidence="1">Ovary</tissue>
    </source>
</reference>
<organism evidence="1">
    <name type="scientific">Pararge aegeria</name>
    <name type="common">speckled wood butterfly</name>
    <dbReference type="NCBI Taxonomy" id="116150"/>
    <lineage>
        <taxon>Eukaryota</taxon>
        <taxon>Metazoa</taxon>
        <taxon>Ecdysozoa</taxon>
        <taxon>Arthropoda</taxon>
        <taxon>Hexapoda</taxon>
        <taxon>Insecta</taxon>
        <taxon>Pterygota</taxon>
        <taxon>Neoptera</taxon>
        <taxon>Endopterygota</taxon>
        <taxon>Lepidoptera</taxon>
        <taxon>Glossata</taxon>
        <taxon>Ditrysia</taxon>
        <taxon>Papilionoidea</taxon>
        <taxon>Nymphalidae</taxon>
        <taxon>Satyrinae</taxon>
        <taxon>Satyrini</taxon>
        <taxon>Parargina</taxon>
        <taxon>Pararge</taxon>
    </lineage>
</organism>
<sequence>MKRLMKYINNTDNVGCADYDEVDPHAYFCAKCTTVIDAKEKETHNKSLAHRNSLVLEKIFNDYLTLYHSNE</sequence>
<protein>
    <submittedName>
        <fullName evidence="1">Uncharacterized protein</fullName>
    </submittedName>
</protein>
<reference evidence="1" key="2">
    <citation type="submission" date="2013-05" db="EMBL/GenBank/DDBJ databases">
        <authorList>
            <person name="Carter J.-M."/>
            <person name="Baker S.C."/>
            <person name="Pink R."/>
            <person name="Carter D.R.F."/>
            <person name="Collins A."/>
            <person name="Tomlin J."/>
            <person name="Gibbs M."/>
            <person name="Breuker C.J."/>
        </authorList>
    </citation>
    <scope>NUCLEOTIDE SEQUENCE</scope>
    <source>
        <tissue evidence="1">Ovary</tissue>
    </source>
</reference>
<dbReference type="AlphaFoldDB" id="S4NZN5"/>
<accession>S4NZN5</accession>
<dbReference type="EMBL" id="GAIX01009731">
    <property type="protein sequence ID" value="JAA82829.1"/>
    <property type="molecule type" value="Transcribed_RNA"/>
</dbReference>
<evidence type="ECO:0000313" key="1">
    <source>
        <dbReference type="EMBL" id="JAA82829.1"/>
    </source>
</evidence>
<name>S4NZN5_9NEOP</name>
<feature type="non-terminal residue" evidence="1">
    <location>
        <position position="71"/>
    </location>
</feature>
<proteinExistence type="predicted"/>